<dbReference type="AlphaFoldDB" id="A0AAN9P0E6"/>
<name>A0AAN9P0E6_PHACN</name>
<accession>A0AAN9P0E6</accession>
<dbReference type="Proteomes" id="UP001374584">
    <property type="component" value="Unassembled WGS sequence"/>
</dbReference>
<proteinExistence type="predicted"/>
<keyword evidence="2" id="KW-1185">Reference proteome</keyword>
<gene>
    <name evidence="1" type="ORF">VNO80_01232</name>
</gene>
<organism evidence="1 2">
    <name type="scientific">Phaseolus coccineus</name>
    <name type="common">Scarlet runner bean</name>
    <name type="synonym">Phaseolus multiflorus</name>
    <dbReference type="NCBI Taxonomy" id="3886"/>
    <lineage>
        <taxon>Eukaryota</taxon>
        <taxon>Viridiplantae</taxon>
        <taxon>Streptophyta</taxon>
        <taxon>Embryophyta</taxon>
        <taxon>Tracheophyta</taxon>
        <taxon>Spermatophyta</taxon>
        <taxon>Magnoliopsida</taxon>
        <taxon>eudicotyledons</taxon>
        <taxon>Gunneridae</taxon>
        <taxon>Pentapetalae</taxon>
        <taxon>rosids</taxon>
        <taxon>fabids</taxon>
        <taxon>Fabales</taxon>
        <taxon>Fabaceae</taxon>
        <taxon>Papilionoideae</taxon>
        <taxon>50 kb inversion clade</taxon>
        <taxon>NPAAA clade</taxon>
        <taxon>indigoferoid/millettioid clade</taxon>
        <taxon>Phaseoleae</taxon>
        <taxon>Phaseolus</taxon>
    </lineage>
</organism>
<sequence>MGTLLLKMEYLSISNCQQIESFPGGSIPPNLRKVEIRNCEKLMSGQAWVSMDMVTYLWVYGPCDGINSFPKERLLPPPLRFCLCMICQVWRRWSARAFSISRRYKNCAFKIVKSWRISEEKGCRSL</sequence>
<evidence type="ECO:0000313" key="2">
    <source>
        <dbReference type="Proteomes" id="UP001374584"/>
    </source>
</evidence>
<evidence type="ECO:0000313" key="1">
    <source>
        <dbReference type="EMBL" id="KAK7382381.1"/>
    </source>
</evidence>
<dbReference type="EMBL" id="JAYMYR010000001">
    <property type="protein sequence ID" value="KAK7382381.1"/>
    <property type="molecule type" value="Genomic_DNA"/>
</dbReference>
<protein>
    <submittedName>
        <fullName evidence="1">Uncharacterized protein</fullName>
    </submittedName>
</protein>
<comment type="caution">
    <text evidence="1">The sequence shown here is derived from an EMBL/GenBank/DDBJ whole genome shotgun (WGS) entry which is preliminary data.</text>
</comment>
<reference evidence="1 2" key="1">
    <citation type="submission" date="2024-01" db="EMBL/GenBank/DDBJ databases">
        <title>The genomes of 5 underutilized Papilionoideae crops provide insights into root nodulation and disease resistanc.</title>
        <authorList>
            <person name="Jiang F."/>
        </authorList>
    </citation>
    <scope>NUCLEOTIDE SEQUENCE [LARGE SCALE GENOMIC DNA]</scope>
    <source>
        <strain evidence="1">JINMINGXINNONG_FW02</strain>
        <tissue evidence="1">Leaves</tissue>
    </source>
</reference>